<gene>
    <name evidence="2" type="ORF">FIBSPDRAFT_875798</name>
</gene>
<sequence length="93" mass="9611">MASQLPSPPETLTESLANSQSTPGSSTDRLQTIYPAKKSFGPSIPFDPQSWQGPTAPPRYVEDVRACGGSSPGSRVQGNAGVHPGDGARRSGS</sequence>
<keyword evidence="3" id="KW-1185">Reference proteome</keyword>
<protein>
    <submittedName>
        <fullName evidence="2">Uncharacterized protein</fullName>
    </submittedName>
</protein>
<dbReference type="EMBL" id="KV417758">
    <property type="protein sequence ID" value="KZP07211.1"/>
    <property type="molecule type" value="Genomic_DNA"/>
</dbReference>
<name>A0A167XGY4_9AGAM</name>
<evidence type="ECO:0000313" key="2">
    <source>
        <dbReference type="EMBL" id="KZP07211.1"/>
    </source>
</evidence>
<feature type="compositionally biased region" description="Polar residues" evidence="1">
    <location>
        <begin position="1"/>
        <end position="30"/>
    </location>
</feature>
<organism evidence="2 3">
    <name type="scientific">Athelia psychrophila</name>
    <dbReference type="NCBI Taxonomy" id="1759441"/>
    <lineage>
        <taxon>Eukaryota</taxon>
        <taxon>Fungi</taxon>
        <taxon>Dikarya</taxon>
        <taxon>Basidiomycota</taxon>
        <taxon>Agaricomycotina</taxon>
        <taxon>Agaricomycetes</taxon>
        <taxon>Agaricomycetidae</taxon>
        <taxon>Atheliales</taxon>
        <taxon>Atheliaceae</taxon>
        <taxon>Athelia</taxon>
    </lineage>
</organism>
<dbReference type="AlphaFoldDB" id="A0A167XGY4"/>
<accession>A0A167XGY4</accession>
<feature type="region of interest" description="Disordered" evidence="1">
    <location>
        <begin position="1"/>
        <end position="93"/>
    </location>
</feature>
<dbReference type="Proteomes" id="UP000076532">
    <property type="component" value="Unassembled WGS sequence"/>
</dbReference>
<proteinExistence type="predicted"/>
<evidence type="ECO:0000313" key="3">
    <source>
        <dbReference type="Proteomes" id="UP000076532"/>
    </source>
</evidence>
<reference evidence="2 3" key="1">
    <citation type="journal article" date="2016" name="Mol. Biol. Evol.">
        <title>Comparative Genomics of Early-Diverging Mushroom-Forming Fungi Provides Insights into the Origins of Lignocellulose Decay Capabilities.</title>
        <authorList>
            <person name="Nagy L.G."/>
            <person name="Riley R."/>
            <person name="Tritt A."/>
            <person name="Adam C."/>
            <person name="Daum C."/>
            <person name="Floudas D."/>
            <person name="Sun H."/>
            <person name="Yadav J.S."/>
            <person name="Pangilinan J."/>
            <person name="Larsson K.H."/>
            <person name="Matsuura K."/>
            <person name="Barry K."/>
            <person name="Labutti K."/>
            <person name="Kuo R."/>
            <person name="Ohm R.A."/>
            <person name="Bhattacharya S.S."/>
            <person name="Shirouzu T."/>
            <person name="Yoshinaga Y."/>
            <person name="Martin F.M."/>
            <person name="Grigoriev I.V."/>
            <person name="Hibbett D.S."/>
        </authorList>
    </citation>
    <scope>NUCLEOTIDE SEQUENCE [LARGE SCALE GENOMIC DNA]</scope>
    <source>
        <strain evidence="2 3">CBS 109695</strain>
    </source>
</reference>
<evidence type="ECO:0000256" key="1">
    <source>
        <dbReference type="SAM" id="MobiDB-lite"/>
    </source>
</evidence>